<dbReference type="SUPFAM" id="SSF55729">
    <property type="entry name" value="Acyl-CoA N-acyltransferases (Nat)"/>
    <property type="match status" value="1"/>
</dbReference>
<dbReference type="CDD" id="cd04301">
    <property type="entry name" value="NAT_SF"/>
    <property type="match status" value="1"/>
</dbReference>
<dbReference type="GO" id="GO:0016747">
    <property type="term" value="F:acyltransferase activity, transferring groups other than amino-acyl groups"/>
    <property type="evidence" value="ECO:0007669"/>
    <property type="project" value="InterPro"/>
</dbReference>
<dbReference type="EMBL" id="JAKFHA010000003">
    <property type="protein sequence ID" value="MCF2527096.1"/>
    <property type="molecule type" value="Genomic_DNA"/>
</dbReference>
<keyword evidence="5" id="KW-1185">Reference proteome</keyword>
<organism evidence="4 5">
    <name type="scientific">Yinghuangia soli</name>
    <dbReference type="NCBI Taxonomy" id="2908204"/>
    <lineage>
        <taxon>Bacteria</taxon>
        <taxon>Bacillati</taxon>
        <taxon>Actinomycetota</taxon>
        <taxon>Actinomycetes</taxon>
        <taxon>Kitasatosporales</taxon>
        <taxon>Streptomycetaceae</taxon>
        <taxon>Yinghuangia</taxon>
    </lineage>
</organism>
<feature type="domain" description="N-acetyltransferase" evidence="3">
    <location>
        <begin position="4"/>
        <end position="147"/>
    </location>
</feature>
<dbReference type="InterPro" id="IPR000182">
    <property type="entry name" value="GNAT_dom"/>
</dbReference>
<dbReference type="PANTHER" id="PTHR43877:SF2">
    <property type="entry name" value="AMINOALKYLPHOSPHONATE N-ACETYLTRANSFERASE-RELATED"/>
    <property type="match status" value="1"/>
</dbReference>
<protein>
    <submittedName>
        <fullName evidence="4">GNAT family N-acetyltransferase</fullName>
        <ecNumber evidence="4">2.3.1.-</ecNumber>
    </submittedName>
</protein>
<proteinExistence type="predicted"/>
<gene>
    <name evidence="4" type="ORF">LZ495_07680</name>
</gene>
<dbReference type="Pfam" id="PF00583">
    <property type="entry name" value="Acetyltransf_1"/>
    <property type="match status" value="1"/>
</dbReference>
<dbReference type="PANTHER" id="PTHR43877">
    <property type="entry name" value="AMINOALKYLPHOSPHONATE N-ACETYLTRANSFERASE-RELATED-RELATED"/>
    <property type="match status" value="1"/>
</dbReference>
<dbReference type="Proteomes" id="UP001165378">
    <property type="component" value="Unassembled WGS sequence"/>
</dbReference>
<dbReference type="EC" id="2.3.1.-" evidence="4"/>
<comment type="caution">
    <text evidence="4">The sequence shown here is derived from an EMBL/GenBank/DDBJ whole genome shotgun (WGS) entry which is preliminary data.</text>
</comment>
<dbReference type="InterPro" id="IPR016181">
    <property type="entry name" value="Acyl_CoA_acyltransferase"/>
</dbReference>
<dbReference type="Gene3D" id="3.40.630.30">
    <property type="match status" value="1"/>
</dbReference>
<dbReference type="PROSITE" id="PS51186">
    <property type="entry name" value="GNAT"/>
    <property type="match status" value="1"/>
</dbReference>
<dbReference type="AlphaFoldDB" id="A0AA41PWN3"/>
<name>A0AA41PWN3_9ACTN</name>
<accession>A0AA41PWN3</accession>
<evidence type="ECO:0000256" key="1">
    <source>
        <dbReference type="ARBA" id="ARBA00022679"/>
    </source>
</evidence>
<reference evidence="4" key="1">
    <citation type="submission" date="2022-01" db="EMBL/GenBank/DDBJ databases">
        <title>Genome-Based Taxonomic Classification of the Phylum Actinobacteria.</title>
        <authorList>
            <person name="Gao Y."/>
        </authorList>
    </citation>
    <scope>NUCLEOTIDE SEQUENCE</scope>
    <source>
        <strain evidence="4">KLBMP 8922</strain>
    </source>
</reference>
<evidence type="ECO:0000259" key="3">
    <source>
        <dbReference type="PROSITE" id="PS51186"/>
    </source>
</evidence>
<evidence type="ECO:0000256" key="2">
    <source>
        <dbReference type="ARBA" id="ARBA00023315"/>
    </source>
</evidence>
<dbReference type="RefSeq" id="WP_235051245.1">
    <property type="nucleotide sequence ID" value="NZ_JAKFHA010000003.1"/>
</dbReference>
<keyword evidence="2 4" id="KW-0012">Acyltransferase</keyword>
<dbReference type="InterPro" id="IPR050832">
    <property type="entry name" value="Bact_Acetyltransf"/>
</dbReference>
<evidence type="ECO:0000313" key="5">
    <source>
        <dbReference type="Proteomes" id="UP001165378"/>
    </source>
</evidence>
<keyword evidence="1 4" id="KW-0808">Transferase</keyword>
<sequence length="147" mass="16455">MVQFDENPDRERRLWLGRRLEADNTAASPVLARMKGQPAADEFPVHVYAIGDGGEVVGGVAGKTWAYWLHVDLLWVDKEHRGAGLGGQLLARAEEIARTEHGCTHVRLETWDFQAPEFYRKKGYAVVGEVHDYPPGVTEYILAKKLG</sequence>
<evidence type="ECO:0000313" key="4">
    <source>
        <dbReference type="EMBL" id="MCF2527096.1"/>
    </source>
</evidence>